<evidence type="ECO:0000313" key="1">
    <source>
        <dbReference type="Proteomes" id="UP000694888"/>
    </source>
</evidence>
<protein>
    <submittedName>
        <fullName evidence="2">HAUS augmin-like complex subunit 5</fullName>
    </submittedName>
</protein>
<dbReference type="PANTHER" id="PTHR28588:SF1">
    <property type="entry name" value="HAUS AUGMIN-LIKE COMPLEX SUBUNIT 5"/>
    <property type="match status" value="1"/>
</dbReference>
<gene>
    <name evidence="2" type="primary">LOC101857903</name>
</gene>
<reference evidence="2" key="1">
    <citation type="submission" date="2025-08" db="UniProtKB">
        <authorList>
            <consortium name="RefSeq"/>
        </authorList>
    </citation>
    <scope>IDENTIFICATION</scope>
</reference>
<dbReference type="Proteomes" id="UP000694888">
    <property type="component" value="Unplaced"/>
</dbReference>
<keyword evidence="1" id="KW-1185">Reference proteome</keyword>
<proteinExistence type="predicted"/>
<dbReference type="Pfam" id="PF14817">
    <property type="entry name" value="HAUS5"/>
    <property type="match status" value="1"/>
</dbReference>
<dbReference type="GeneID" id="101857903"/>
<evidence type="ECO:0000313" key="2">
    <source>
        <dbReference type="RefSeq" id="XP_035828370.1"/>
    </source>
</evidence>
<sequence length="682" mass="77294">MTDHVEPHEALMAWARDEMKFYASTSSGTRTLPVEQDFKELFKGPLSDMWLYVLKHVRSVQTVKKIRGNLAVQKHLAQTKSDGSSEREKLLRERSRLSAELAACQSDVAMLQGEMERVGCDITDTERSYQSECQRVRDLQKKDSLLHVVRDGAEENVARYAEYSRRVSQRAEEVLGKRSNTSDTTYAMEQVKGVGGEMETESCRDVRITCEDIGKFLMEALNGELPDRSSLETAKSNLSQRVESRVSPHCAGTLVSALTSNTLSAAHRMREDTISLNIAKDVQDLSFSYGSKGLKDLSDPPTVQKSVSQLLQASNMEHIMRFYKEQEHKNESWKLEAQLDEIVSEIHKHINRAFGGHPDGVALAREYVDSLISLAAERSVMPCLKGELDDLTARRHKAKRDKEELREKFARIQNFRALVEKKQSVIGVLAKQNSGAPDRLRDQRQQVLKYITERSMASHVTEVRTLSDGLRNSLSAEVEKFSQLLLPCLLAVNLDSTTRRCVLDLSLAPSLHPVSFEKSQFHCGVCSTLGFPVFKSVDCLPDHVLHMQRQIQRLHFHQRRSQSFVEAAREAAGAGDDVDAILVISLHAAALCEEVRGHEEKQKEKLLPQLQTSINRATSHTAGVDKFKRLVANWWEQPAQLLTPWVVTEGLTFDQWMRRWRTAVTQVHKKMIQNQKLQKSKQ</sequence>
<accession>A0ABM1W127</accession>
<dbReference type="PANTHER" id="PTHR28588">
    <property type="entry name" value="HAUS AUGMIN-LIKE COMPLEX SUBUNIT 5"/>
    <property type="match status" value="1"/>
</dbReference>
<dbReference type="InterPro" id="IPR029131">
    <property type="entry name" value="HAUS5"/>
</dbReference>
<organism evidence="1 2">
    <name type="scientific">Aplysia californica</name>
    <name type="common">California sea hare</name>
    <dbReference type="NCBI Taxonomy" id="6500"/>
    <lineage>
        <taxon>Eukaryota</taxon>
        <taxon>Metazoa</taxon>
        <taxon>Spiralia</taxon>
        <taxon>Lophotrochozoa</taxon>
        <taxon>Mollusca</taxon>
        <taxon>Gastropoda</taxon>
        <taxon>Heterobranchia</taxon>
        <taxon>Euthyneura</taxon>
        <taxon>Tectipleura</taxon>
        <taxon>Aplysiida</taxon>
        <taxon>Aplysioidea</taxon>
        <taxon>Aplysiidae</taxon>
        <taxon>Aplysia</taxon>
    </lineage>
</organism>
<dbReference type="RefSeq" id="XP_035828370.1">
    <property type="nucleotide sequence ID" value="XM_035972477.1"/>
</dbReference>
<name>A0ABM1W127_APLCA</name>